<sequence length="180" mass="19058">MMGRLIAVVGPSGVGKDTLIRALSDARPDLYEVRRVITRPTDETEACLSVTSGEFRRLQEAGAFALSWGAHGLSYGVPIEAVERVRAGQDVIANLSRALLPVAIGVFPRVLILSLSAAPEVLAERLGARGREEGAEITRRLARAVPPMPDEAEVVHIDNGGPLEVSLTAALSALSQNDTA</sequence>
<comment type="similarity">
    <text evidence="6">Belongs to the ribose 1,5-bisphosphokinase family.</text>
</comment>
<comment type="catalytic activity">
    <reaction evidence="1 6">
        <text>alpha-D-ribose 1,5-bisphosphate + ATP = 5-phospho-alpha-D-ribose 1-diphosphate + ADP</text>
        <dbReference type="Rhea" id="RHEA:20109"/>
        <dbReference type="ChEBI" id="CHEBI:30616"/>
        <dbReference type="ChEBI" id="CHEBI:58017"/>
        <dbReference type="ChEBI" id="CHEBI:68688"/>
        <dbReference type="ChEBI" id="CHEBI:456216"/>
        <dbReference type="EC" id="2.7.4.23"/>
    </reaction>
</comment>
<evidence type="ECO:0000313" key="9">
    <source>
        <dbReference type="Proteomes" id="UP000231259"/>
    </source>
</evidence>
<dbReference type="InterPro" id="IPR027417">
    <property type="entry name" value="P-loop_NTPase"/>
</dbReference>
<dbReference type="GO" id="GO:0005524">
    <property type="term" value="F:ATP binding"/>
    <property type="evidence" value="ECO:0007669"/>
    <property type="project" value="UniProtKB-KW"/>
</dbReference>
<evidence type="ECO:0000259" key="7">
    <source>
        <dbReference type="SMART" id="SM00072"/>
    </source>
</evidence>
<dbReference type="UniPathway" id="UPA00087">
    <property type="reaction ID" value="UER00175"/>
</dbReference>
<comment type="function">
    <text evidence="6">Catalyzes the phosphorylation of ribose 1,5-bisphosphate to 5-phospho-D-ribosyl alpha-1-diphosphate (PRPP).</text>
</comment>
<dbReference type="PANTHER" id="PTHR23117">
    <property type="entry name" value="GUANYLATE KINASE-RELATED"/>
    <property type="match status" value="1"/>
</dbReference>
<reference evidence="8 9" key="1">
    <citation type="submission" date="2013-09" db="EMBL/GenBank/DDBJ databases">
        <title>Genome sequencing of Phaeobacter antarcticus sp. nov. SM1211.</title>
        <authorList>
            <person name="Zhang X.-Y."/>
            <person name="Liu C."/>
            <person name="Chen X.-L."/>
            <person name="Xie B.-B."/>
            <person name="Qin Q.-L."/>
            <person name="Rong J.-C."/>
            <person name="Zhang Y.-Z."/>
        </authorList>
    </citation>
    <scope>NUCLEOTIDE SEQUENCE [LARGE SCALE GENOMIC DNA]</scope>
    <source>
        <strain evidence="8 9">SM1211</strain>
    </source>
</reference>
<protein>
    <recommendedName>
        <fullName evidence="6">Ribose 1,5-bisphosphate phosphokinase PhnN</fullName>
        <ecNumber evidence="6">2.7.4.23</ecNumber>
    </recommendedName>
    <alternativeName>
        <fullName evidence="6">Ribose 1,5-bisphosphokinase</fullName>
    </alternativeName>
</protein>
<accession>A0A2G8RAY4</accession>
<keyword evidence="4 6" id="KW-0547">Nucleotide-binding</keyword>
<dbReference type="RefSeq" id="WP_099912335.1">
    <property type="nucleotide sequence ID" value="NZ_AWWI01000121.1"/>
</dbReference>
<dbReference type="HAMAP" id="MF_00836">
    <property type="entry name" value="PhnN"/>
    <property type="match status" value="1"/>
</dbReference>
<dbReference type="InterPro" id="IPR008145">
    <property type="entry name" value="GK/Ca_channel_bsu"/>
</dbReference>
<dbReference type="EMBL" id="AWWI01000121">
    <property type="protein sequence ID" value="PIL18699.1"/>
    <property type="molecule type" value="Genomic_DNA"/>
</dbReference>
<dbReference type="SMART" id="SM00072">
    <property type="entry name" value="GuKc"/>
    <property type="match status" value="1"/>
</dbReference>
<proteinExistence type="inferred from homology"/>
<feature type="binding site" evidence="6">
    <location>
        <begin position="10"/>
        <end position="17"/>
    </location>
    <ligand>
        <name>ATP</name>
        <dbReference type="ChEBI" id="CHEBI:30616"/>
    </ligand>
</feature>
<evidence type="ECO:0000313" key="8">
    <source>
        <dbReference type="EMBL" id="PIL18699.1"/>
    </source>
</evidence>
<dbReference type="SUPFAM" id="SSF52540">
    <property type="entry name" value="P-loop containing nucleoside triphosphate hydrolases"/>
    <property type="match status" value="1"/>
</dbReference>
<evidence type="ECO:0000256" key="2">
    <source>
        <dbReference type="ARBA" id="ARBA00005069"/>
    </source>
</evidence>
<dbReference type="GO" id="GO:0019634">
    <property type="term" value="P:organic phosphonate metabolic process"/>
    <property type="evidence" value="ECO:0007669"/>
    <property type="project" value="UniProtKB-UniRule"/>
</dbReference>
<keyword evidence="9" id="KW-1185">Reference proteome</keyword>
<dbReference type="EC" id="2.7.4.23" evidence="6"/>
<dbReference type="Proteomes" id="UP000231259">
    <property type="component" value="Unassembled WGS sequence"/>
</dbReference>
<dbReference type="GO" id="GO:0005829">
    <property type="term" value="C:cytosol"/>
    <property type="evidence" value="ECO:0007669"/>
    <property type="project" value="TreeGrafter"/>
</dbReference>
<comment type="pathway">
    <text evidence="2 6">Metabolic intermediate biosynthesis; 5-phospho-alpha-D-ribose 1-diphosphate biosynthesis; 5-phospho-alpha-D-ribose 1-diphosphate from D-ribose 5-phosphate (route II): step 3/3.</text>
</comment>
<dbReference type="GO" id="GO:0033863">
    <property type="term" value="F:ribose 1,5-bisphosphate phosphokinase activity"/>
    <property type="evidence" value="ECO:0007669"/>
    <property type="project" value="UniProtKB-UniRule"/>
</dbReference>
<organism evidence="8 9">
    <name type="scientific">Puniceibacterium antarcticum</name>
    <dbReference type="NCBI Taxonomy" id="1206336"/>
    <lineage>
        <taxon>Bacteria</taxon>
        <taxon>Pseudomonadati</taxon>
        <taxon>Pseudomonadota</taxon>
        <taxon>Alphaproteobacteria</taxon>
        <taxon>Rhodobacterales</taxon>
        <taxon>Paracoccaceae</taxon>
        <taxon>Puniceibacterium</taxon>
    </lineage>
</organism>
<comment type="caution">
    <text evidence="8">The sequence shown here is derived from an EMBL/GenBank/DDBJ whole genome shotgun (WGS) entry which is preliminary data.</text>
</comment>
<evidence type="ECO:0000256" key="4">
    <source>
        <dbReference type="ARBA" id="ARBA00022741"/>
    </source>
</evidence>
<dbReference type="Gene3D" id="3.40.50.300">
    <property type="entry name" value="P-loop containing nucleotide triphosphate hydrolases"/>
    <property type="match status" value="1"/>
</dbReference>
<dbReference type="NCBIfam" id="TIGR02322">
    <property type="entry name" value="phosphon_PhnN"/>
    <property type="match status" value="1"/>
</dbReference>
<dbReference type="PANTHER" id="PTHR23117:SF8">
    <property type="entry name" value="RIBOSE 1,5-BISPHOSPHATE PHOSPHOKINASE PHNN"/>
    <property type="match status" value="1"/>
</dbReference>
<name>A0A2G8RAY4_9RHOB</name>
<dbReference type="GO" id="GO:0006015">
    <property type="term" value="P:5-phosphoribose 1-diphosphate biosynthetic process"/>
    <property type="evidence" value="ECO:0007669"/>
    <property type="project" value="UniProtKB-UniRule"/>
</dbReference>
<evidence type="ECO:0000256" key="1">
    <source>
        <dbReference type="ARBA" id="ARBA00000373"/>
    </source>
</evidence>
<evidence type="ECO:0000256" key="3">
    <source>
        <dbReference type="ARBA" id="ARBA00022679"/>
    </source>
</evidence>
<dbReference type="OrthoDB" id="341217at2"/>
<keyword evidence="5 6" id="KW-0067">ATP-binding</keyword>
<gene>
    <name evidence="6" type="primary">phnN</name>
    <name evidence="8" type="ORF">P775_19190</name>
</gene>
<feature type="domain" description="Guanylate kinase/L-type calcium channel beta subunit" evidence="7">
    <location>
        <begin position="2"/>
        <end position="178"/>
    </location>
</feature>
<dbReference type="InterPro" id="IPR012699">
    <property type="entry name" value="PhnN"/>
</dbReference>
<keyword evidence="3 6" id="KW-0808">Transferase</keyword>
<evidence type="ECO:0000256" key="5">
    <source>
        <dbReference type="ARBA" id="ARBA00022840"/>
    </source>
</evidence>
<evidence type="ECO:0000256" key="6">
    <source>
        <dbReference type="HAMAP-Rule" id="MF_00836"/>
    </source>
</evidence>
<dbReference type="AlphaFoldDB" id="A0A2G8RAY4"/>